<dbReference type="GO" id="GO:0004016">
    <property type="term" value="F:adenylate cyclase activity"/>
    <property type="evidence" value="ECO:0007669"/>
    <property type="project" value="TreeGrafter"/>
</dbReference>
<dbReference type="SUPFAM" id="SSF55073">
    <property type="entry name" value="Nucleotide cyclase"/>
    <property type="match status" value="1"/>
</dbReference>
<organism evidence="5 6">
    <name type="scientific">Heterotrigona itama</name>
    <dbReference type="NCBI Taxonomy" id="395501"/>
    <lineage>
        <taxon>Eukaryota</taxon>
        <taxon>Metazoa</taxon>
        <taxon>Ecdysozoa</taxon>
        <taxon>Arthropoda</taxon>
        <taxon>Hexapoda</taxon>
        <taxon>Insecta</taxon>
        <taxon>Pterygota</taxon>
        <taxon>Neoptera</taxon>
        <taxon>Endopterygota</taxon>
        <taxon>Hymenoptera</taxon>
        <taxon>Apocrita</taxon>
        <taxon>Aculeata</taxon>
        <taxon>Apoidea</taxon>
        <taxon>Anthophila</taxon>
        <taxon>Apidae</taxon>
        <taxon>Heterotrigona</taxon>
    </lineage>
</organism>
<reference evidence="5" key="1">
    <citation type="submission" date="2020-07" db="EMBL/GenBank/DDBJ databases">
        <authorList>
            <person name="Nazaruddin N."/>
        </authorList>
    </citation>
    <scope>NUCLEOTIDE SEQUENCE</scope>
</reference>
<dbReference type="OrthoDB" id="194468at2759"/>
<evidence type="ECO:0000256" key="2">
    <source>
        <dbReference type="ARBA" id="ARBA00022840"/>
    </source>
</evidence>
<evidence type="ECO:0000256" key="3">
    <source>
        <dbReference type="ARBA" id="ARBA00023239"/>
    </source>
</evidence>
<dbReference type="GO" id="GO:0009190">
    <property type="term" value="P:cyclic nucleotide biosynthetic process"/>
    <property type="evidence" value="ECO:0007669"/>
    <property type="project" value="InterPro"/>
</dbReference>
<name>A0A6V7H467_9HYME</name>
<dbReference type="InterPro" id="IPR001054">
    <property type="entry name" value="A/G_cyclase"/>
</dbReference>
<evidence type="ECO:0000313" key="6">
    <source>
        <dbReference type="Proteomes" id="UP000752696"/>
    </source>
</evidence>
<protein>
    <recommendedName>
        <fullName evidence="4">Guanylate cyclase domain-containing protein</fullName>
    </recommendedName>
</protein>
<comment type="caution">
    <text evidence="5">The sequence shown here is derived from an EMBL/GenBank/DDBJ whole genome shotgun (WGS) entry which is preliminary data.</text>
</comment>
<dbReference type="CDD" id="cd07302">
    <property type="entry name" value="CHD"/>
    <property type="match status" value="1"/>
</dbReference>
<dbReference type="InterPro" id="IPR029787">
    <property type="entry name" value="Nucleotide_cyclase"/>
</dbReference>
<dbReference type="PROSITE" id="PS50125">
    <property type="entry name" value="GUANYLATE_CYCLASE_2"/>
    <property type="match status" value="1"/>
</dbReference>
<dbReference type="AlphaFoldDB" id="A0A6V7H467"/>
<dbReference type="EMBL" id="CAJDYZ010006103">
    <property type="protein sequence ID" value="CAD1473047.1"/>
    <property type="molecule type" value="Genomic_DNA"/>
</dbReference>
<keyword evidence="3" id="KW-0456">Lyase</keyword>
<keyword evidence="2" id="KW-0067">ATP-binding</keyword>
<proteinExistence type="predicted"/>
<sequence length="302" mass="34355">VQKQKFMDYSENETRAAELRIEHHTKIFASMCPDEILDHYNDYETRMYYTTLMLGDISGFTELAEKFTKGKGGPSKLTETLNSYIGAMVQEILSHNGDVLKFSGDAFIVMWKLHEGMIMRDLAIEAMQTACVIQKHFGSYDTEVGVTLKVKLAIASGKTYFTSIGDQDSMSHYIITGKPVWDVKFAEALCRGGDILVAPSSWQWVNPNEYVHETLPDGIHTLIITCTSMWYQAKDEELMVAIEGNEENGHFTNFYDSPTTPRMIDRESEAVIMSLIGKPYEIGNFKQVDYSCKQDCHFFFSK</sequence>
<dbReference type="GO" id="GO:0005737">
    <property type="term" value="C:cytoplasm"/>
    <property type="evidence" value="ECO:0007669"/>
    <property type="project" value="TreeGrafter"/>
</dbReference>
<gene>
    <name evidence="5" type="ORF">MHI_LOCUS350503</name>
</gene>
<accession>A0A6V7H467</accession>
<feature type="domain" description="Guanylate cyclase" evidence="4">
    <location>
        <begin position="51"/>
        <end position="180"/>
    </location>
</feature>
<dbReference type="Gene3D" id="3.30.70.1230">
    <property type="entry name" value="Nucleotide cyclase"/>
    <property type="match status" value="1"/>
</dbReference>
<dbReference type="Proteomes" id="UP000752696">
    <property type="component" value="Unassembled WGS sequence"/>
</dbReference>
<dbReference type="GO" id="GO:0005524">
    <property type="term" value="F:ATP binding"/>
    <property type="evidence" value="ECO:0007669"/>
    <property type="project" value="UniProtKB-KW"/>
</dbReference>
<dbReference type="PANTHER" id="PTHR16305">
    <property type="entry name" value="TESTICULAR SOLUBLE ADENYLYL CYCLASE"/>
    <property type="match status" value="1"/>
</dbReference>
<feature type="non-terminal residue" evidence="5">
    <location>
        <position position="1"/>
    </location>
</feature>
<dbReference type="Pfam" id="PF00211">
    <property type="entry name" value="Guanylate_cyc"/>
    <property type="match status" value="1"/>
</dbReference>
<evidence type="ECO:0000313" key="5">
    <source>
        <dbReference type="EMBL" id="CAD1473047.1"/>
    </source>
</evidence>
<keyword evidence="1" id="KW-0547">Nucleotide-binding</keyword>
<dbReference type="PANTHER" id="PTHR16305:SF28">
    <property type="entry name" value="GUANYLATE CYCLASE DOMAIN-CONTAINING PROTEIN"/>
    <property type="match status" value="1"/>
</dbReference>
<keyword evidence="6" id="KW-1185">Reference proteome</keyword>
<evidence type="ECO:0000256" key="1">
    <source>
        <dbReference type="ARBA" id="ARBA00022741"/>
    </source>
</evidence>
<dbReference type="GO" id="GO:0035556">
    <property type="term" value="P:intracellular signal transduction"/>
    <property type="evidence" value="ECO:0007669"/>
    <property type="project" value="InterPro"/>
</dbReference>
<evidence type="ECO:0000259" key="4">
    <source>
        <dbReference type="PROSITE" id="PS50125"/>
    </source>
</evidence>